<keyword evidence="2" id="KW-1185">Reference proteome</keyword>
<dbReference type="OrthoDB" id="5521290at2"/>
<dbReference type="RefSeq" id="WP_067777393.1">
    <property type="nucleotide sequence ID" value="NZ_LIGX01000035.1"/>
</dbReference>
<name>A0A1C7PAR3_9BACT</name>
<dbReference type="EMBL" id="LT629973">
    <property type="protein sequence ID" value="SEH89270.1"/>
    <property type="molecule type" value="Genomic_DNA"/>
</dbReference>
<dbReference type="SUPFAM" id="SSF54001">
    <property type="entry name" value="Cysteine proteinases"/>
    <property type="match status" value="1"/>
</dbReference>
<proteinExistence type="predicted"/>
<dbReference type="InterPro" id="IPR038765">
    <property type="entry name" value="Papain-like_cys_pep_sf"/>
</dbReference>
<protein>
    <submittedName>
        <fullName evidence="1">Uncharacterized protein</fullName>
    </submittedName>
</protein>
<sequence>MCWAAAASNILQWWQDNRTDVAASTPNGYASTYVAMPQVAQLFIYQMITRNWTDGGGQVEQAWNWWFNGGMLPDVYYPTSSQIQTTPISPGGYWSHLGMTFDMDAIESPLFRSYGFYSVGNTSLKKEFTGVFTDYIDNGWGVSLSLTSPTTGHAITMWGYDYTEEGDLILYLTDSDDYRIAMFRQILKMSDTGHLYLEGIDNETAQYAYDPATATGWEVTSIHALTAPLNLAPEPSAAALALAGCLAGMWRRQRRV</sequence>
<organism evidence="1 2">
    <name type="scientific">Akkermansia glycaniphila</name>
    <dbReference type="NCBI Taxonomy" id="1679444"/>
    <lineage>
        <taxon>Bacteria</taxon>
        <taxon>Pseudomonadati</taxon>
        <taxon>Verrucomicrobiota</taxon>
        <taxon>Verrucomicrobiia</taxon>
        <taxon>Verrucomicrobiales</taxon>
        <taxon>Akkermansiaceae</taxon>
        <taxon>Akkermansia</taxon>
    </lineage>
</organism>
<evidence type="ECO:0000313" key="1">
    <source>
        <dbReference type="EMBL" id="SEH89270.1"/>
    </source>
</evidence>
<reference evidence="2" key="1">
    <citation type="submission" date="2016-09" db="EMBL/GenBank/DDBJ databases">
        <authorList>
            <person name="Koehorst J."/>
        </authorList>
    </citation>
    <scope>NUCLEOTIDE SEQUENCE [LARGE SCALE GENOMIC DNA]</scope>
</reference>
<dbReference type="AlphaFoldDB" id="A0A1C7PAR3"/>
<dbReference type="KEGG" id="agl:PYTT_1502"/>
<dbReference type="Gene3D" id="3.90.70.10">
    <property type="entry name" value="Cysteine proteinases"/>
    <property type="match status" value="1"/>
</dbReference>
<evidence type="ECO:0000313" key="2">
    <source>
        <dbReference type="Proteomes" id="UP000176204"/>
    </source>
</evidence>
<gene>
    <name evidence="1" type="ORF">PYTT_1502</name>
</gene>
<dbReference type="STRING" id="1679444.PYTT_1502"/>
<dbReference type="Proteomes" id="UP000176204">
    <property type="component" value="Chromosome I"/>
</dbReference>
<accession>A0A1C7PAR3</accession>